<name>A0AAD8XVC9_9STRA</name>
<keyword evidence="5" id="KW-0408">Iron</keyword>
<dbReference type="PROSITE" id="PS51471">
    <property type="entry name" value="FE2OG_OXY"/>
    <property type="match status" value="1"/>
</dbReference>
<organism evidence="9 10">
    <name type="scientific">Skeletonema marinoi</name>
    <dbReference type="NCBI Taxonomy" id="267567"/>
    <lineage>
        <taxon>Eukaryota</taxon>
        <taxon>Sar</taxon>
        <taxon>Stramenopiles</taxon>
        <taxon>Ochrophyta</taxon>
        <taxon>Bacillariophyta</taxon>
        <taxon>Coscinodiscophyceae</taxon>
        <taxon>Thalassiosirophycidae</taxon>
        <taxon>Thalassiosirales</taxon>
        <taxon>Skeletonemataceae</taxon>
        <taxon>Skeletonema</taxon>
        <taxon>Skeletonema marinoi-dohrnii complex</taxon>
    </lineage>
</organism>
<feature type="region of interest" description="Disordered" evidence="6">
    <location>
        <begin position="37"/>
        <end position="72"/>
    </location>
</feature>
<dbReference type="InterPro" id="IPR044862">
    <property type="entry name" value="Pro_4_hyd_alph_FE2OG_OXY"/>
</dbReference>
<dbReference type="EMBL" id="JATAAI010000038">
    <property type="protein sequence ID" value="KAK1734556.1"/>
    <property type="molecule type" value="Genomic_DNA"/>
</dbReference>
<feature type="signal peptide" evidence="7">
    <location>
        <begin position="1"/>
        <end position="26"/>
    </location>
</feature>
<keyword evidence="10" id="KW-1185">Reference proteome</keyword>
<keyword evidence="2" id="KW-0479">Metal-binding</keyword>
<dbReference type="InterPro" id="IPR045054">
    <property type="entry name" value="P4HA-like"/>
</dbReference>
<evidence type="ECO:0000256" key="4">
    <source>
        <dbReference type="ARBA" id="ARBA00023002"/>
    </source>
</evidence>
<evidence type="ECO:0000313" key="9">
    <source>
        <dbReference type="EMBL" id="KAK1734556.1"/>
    </source>
</evidence>
<gene>
    <name evidence="9" type="ORF">QTG54_014804</name>
</gene>
<comment type="caution">
    <text evidence="9">The sequence shown here is derived from an EMBL/GenBank/DDBJ whole genome shotgun (WGS) entry which is preliminary data.</text>
</comment>
<evidence type="ECO:0000256" key="6">
    <source>
        <dbReference type="SAM" id="MobiDB-lite"/>
    </source>
</evidence>
<evidence type="ECO:0000313" key="10">
    <source>
        <dbReference type="Proteomes" id="UP001224775"/>
    </source>
</evidence>
<comment type="cofactor">
    <cofactor evidence="1">
        <name>L-ascorbate</name>
        <dbReference type="ChEBI" id="CHEBI:38290"/>
    </cofactor>
</comment>
<dbReference type="GO" id="GO:0005783">
    <property type="term" value="C:endoplasmic reticulum"/>
    <property type="evidence" value="ECO:0007669"/>
    <property type="project" value="TreeGrafter"/>
</dbReference>
<dbReference type="PANTHER" id="PTHR10869:SF226">
    <property type="entry name" value="PROLYL 4-HYDROXYLASE ALPHA SUBUNIT DOMAIN-CONTAINING PROTEIN"/>
    <property type="match status" value="1"/>
</dbReference>
<feature type="compositionally biased region" description="Low complexity" evidence="6">
    <location>
        <begin position="55"/>
        <end position="70"/>
    </location>
</feature>
<keyword evidence="7" id="KW-0732">Signal</keyword>
<reference evidence="9" key="1">
    <citation type="submission" date="2023-06" db="EMBL/GenBank/DDBJ databases">
        <title>Survivors Of The Sea: Transcriptome response of Skeletonema marinoi to long-term dormancy.</title>
        <authorList>
            <person name="Pinder M.I.M."/>
            <person name="Kourtchenko O."/>
            <person name="Robertson E.K."/>
            <person name="Larsson T."/>
            <person name="Maumus F."/>
            <person name="Osuna-Cruz C.M."/>
            <person name="Vancaester E."/>
            <person name="Stenow R."/>
            <person name="Vandepoele K."/>
            <person name="Ploug H."/>
            <person name="Bruchert V."/>
            <person name="Godhe A."/>
            <person name="Topel M."/>
        </authorList>
    </citation>
    <scope>NUCLEOTIDE SEQUENCE</scope>
    <source>
        <strain evidence="9">R05AC</strain>
    </source>
</reference>
<evidence type="ECO:0000259" key="8">
    <source>
        <dbReference type="PROSITE" id="PS51471"/>
    </source>
</evidence>
<dbReference type="Pfam" id="PF13640">
    <property type="entry name" value="2OG-FeII_Oxy_3"/>
    <property type="match status" value="1"/>
</dbReference>
<dbReference type="Gene3D" id="2.60.120.620">
    <property type="entry name" value="q2cbj1_9rhob like domain"/>
    <property type="match status" value="1"/>
</dbReference>
<keyword evidence="3" id="KW-0223">Dioxygenase</keyword>
<evidence type="ECO:0000256" key="3">
    <source>
        <dbReference type="ARBA" id="ARBA00022964"/>
    </source>
</evidence>
<dbReference type="AlphaFoldDB" id="A0AAD8XVC9"/>
<dbReference type="InterPro" id="IPR005123">
    <property type="entry name" value="Oxoglu/Fe-dep_dioxygenase_dom"/>
</dbReference>
<accession>A0AAD8XVC9</accession>
<evidence type="ECO:0000256" key="2">
    <source>
        <dbReference type="ARBA" id="ARBA00022723"/>
    </source>
</evidence>
<dbReference type="GO" id="GO:0004656">
    <property type="term" value="F:procollagen-proline 4-dioxygenase activity"/>
    <property type="evidence" value="ECO:0007669"/>
    <property type="project" value="TreeGrafter"/>
</dbReference>
<dbReference type="InterPro" id="IPR006620">
    <property type="entry name" value="Pro_4_hyd_alph"/>
</dbReference>
<feature type="chain" id="PRO_5042188073" evidence="7">
    <location>
        <begin position="27"/>
        <end position="551"/>
    </location>
</feature>
<dbReference type="GO" id="GO:0031418">
    <property type="term" value="F:L-ascorbic acid binding"/>
    <property type="evidence" value="ECO:0007669"/>
    <property type="project" value="InterPro"/>
</dbReference>
<keyword evidence="4" id="KW-0560">Oxidoreductase</keyword>
<dbReference type="PANTHER" id="PTHR10869">
    <property type="entry name" value="PROLYL 4-HYDROXYLASE ALPHA SUBUNIT"/>
    <property type="match status" value="1"/>
</dbReference>
<evidence type="ECO:0000256" key="1">
    <source>
        <dbReference type="ARBA" id="ARBA00001961"/>
    </source>
</evidence>
<feature type="domain" description="Fe2OG dioxygenase" evidence="8">
    <location>
        <begin position="424"/>
        <end position="529"/>
    </location>
</feature>
<proteinExistence type="predicted"/>
<evidence type="ECO:0000256" key="7">
    <source>
        <dbReference type="SAM" id="SignalP"/>
    </source>
</evidence>
<dbReference type="Proteomes" id="UP001224775">
    <property type="component" value="Unassembled WGS sequence"/>
</dbReference>
<sequence>MANLTVICYLITIALLSSNVLLTAQALATPAARRKAAQKAKKSSSNGGFAKKPRPAAAAIAAPQTQQPTTNNVQYDDAQDEVAKRAVSSLFSVCAHIQDPKLYQPKWADACVQQNSESGDGISPKIGAVMANRDVARGQVLTLFPIHALGLRMLRQNSDDEALKDTEFVAYDQNADGELFTTSEKAGLRLKLNIPLDKSQPAHSILGNKKRHVLFSMFLPEKQPKPGWLGGRMKAASSQYSESNCITVPLPGAAPLCAVVATTDVKEGEEIIQAMQPLKPSVMDELKGSVAKEYRRELATLQMYIEAACETVQQSSSQVDSSSGQQQQQQLGPFHQLNQKYPGLKRIHQDPDIYSIDNFLTNEECDRLIAKSQPHLVPCLVKNDKTGIAEQDPVRTSTNTNVPQSEVPSIVEKMTNVANCCADQLEILQVLNYKKGQEFIPHTDGFSGKFDACGFEQASRQATIFCYLNDVSEGGSTNFPEIGLAIQPKKGTAVIHFPADLELREDTRTLHQGAPAVDEKWLLTTWVWNRPRSDEMYAESRLPPLSSGDII</sequence>
<dbReference type="GO" id="GO:0005506">
    <property type="term" value="F:iron ion binding"/>
    <property type="evidence" value="ECO:0007669"/>
    <property type="project" value="InterPro"/>
</dbReference>
<protein>
    <submittedName>
        <fullName evidence="9">Prolyl 4-hydroxylase alpha subunit-like protein</fullName>
    </submittedName>
</protein>
<dbReference type="SMART" id="SM00702">
    <property type="entry name" value="P4Hc"/>
    <property type="match status" value="1"/>
</dbReference>
<evidence type="ECO:0000256" key="5">
    <source>
        <dbReference type="ARBA" id="ARBA00023004"/>
    </source>
</evidence>